<protein>
    <submittedName>
        <fullName evidence="1">Reticulocyte-binding protein 2-like protein a 5</fullName>
    </submittedName>
</protein>
<reference evidence="1" key="1">
    <citation type="journal article" date="2020" name="Phytopathology">
        <title>Genome Sequence Resources of Colletotrichum truncatum, C. plurivorum, C. musicola, and C. sojae: Four Species Pathogenic to Soybean (Glycine max).</title>
        <authorList>
            <person name="Rogerio F."/>
            <person name="Boufleur T.R."/>
            <person name="Ciampi-Guillardi M."/>
            <person name="Sukno S.A."/>
            <person name="Thon M.R."/>
            <person name="Massola Junior N.S."/>
            <person name="Baroncelli R."/>
        </authorList>
    </citation>
    <scope>NUCLEOTIDE SEQUENCE</scope>
    <source>
        <strain evidence="1">LFN0074</strain>
    </source>
</reference>
<proteinExistence type="predicted"/>
<dbReference type="EMBL" id="WIGM01000004">
    <property type="protein sequence ID" value="KAF6845187.1"/>
    <property type="molecule type" value="Genomic_DNA"/>
</dbReference>
<dbReference type="OrthoDB" id="6133115at2759"/>
<dbReference type="AlphaFoldDB" id="A0A8H6NYX1"/>
<gene>
    <name evidence="1" type="ORF">CMUS01_00287</name>
</gene>
<accession>A0A8H6NYX1</accession>
<dbReference type="Proteomes" id="UP000639643">
    <property type="component" value="Unassembled WGS sequence"/>
</dbReference>
<evidence type="ECO:0000313" key="1">
    <source>
        <dbReference type="EMBL" id="KAF6845187.1"/>
    </source>
</evidence>
<evidence type="ECO:0000313" key="2">
    <source>
        <dbReference type="Proteomes" id="UP000639643"/>
    </source>
</evidence>
<name>A0A8H6NYX1_9PEZI</name>
<keyword evidence="2" id="KW-1185">Reference proteome</keyword>
<organism evidence="1 2">
    <name type="scientific">Colletotrichum musicola</name>
    <dbReference type="NCBI Taxonomy" id="2175873"/>
    <lineage>
        <taxon>Eukaryota</taxon>
        <taxon>Fungi</taxon>
        <taxon>Dikarya</taxon>
        <taxon>Ascomycota</taxon>
        <taxon>Pezizomycotina</taxon>
        <taxon>Sordariomycetes</taxon>
        <taxon>Hypocreomycetidae</taxon>
        <taxon>Glomerellales</taxon>
        <taxon>Glomerellaceae</taxon>
        <taxon>Colletotrichum</taxon>
        <taxon>Colletotrichum orchidearum species complex</taxon>
    </lineage>
</organism>
<dbReference type="PANTHER" id="PTHR35391">
    <property type="entry name" value="C2H2-TYPE DOMAIN-CONTAINING PROTEIN-RELATED"/>
    <property type="match status" value="1"/>
</dbReference>
<comment type="caution">
    <text evidence="1">The sequence shown here is derived from an EMBL/GenBank/DDBJ whole genome shotgun (WGS) entry which is preliminary data.</text>
</comment>
<sequence length="473" mass="53416">MSGEAIPGIHRRAGAIRQKIEQLSNLVEESSEPGSCEEAPIRPTAIADIKERLFLWCGTVGIVQDSVSENPLDRQLADASELRDQICHQLDELGEALDDLLEMTRTTKETREELPLTKVSLEQTKDDILDLEAADDEHDRLGPPDADETKMILEVISECIQSQPETDAVSSSDEDQEADVSANLDFPITDPLTGVVLPSLADLSTDQKAFECPTCFTTQSFSRETSWRMGLSNHVRVYHGMFSESQVKALIDAGRNAQRTFKTSDCPFCDEWDGSPALPLEINRNSSPAASPNRPFSKCVVASEFKKHVATQQEQLAILALFQDEIQIKATSEAKATGSGMSLDVNKEHLRFLHSEFDVEKKSYLREVREDLRRRLYPPSYAPDDELGPNPAKAERLGAWKRPGWPTVNRIWDADFDSWARSTYTHTRMPRKQVSTETLLVHKLEWELDLDPKYILIKRWVPEKEQETLKKHT</sequence>
<dbReference type="PANTHER" id="PTHR35391:SF7">
    <property type="entry name" value="C2H2-TYPE DOMAIN-CONTAINING PROTEIN"/>
    <property type="match status" value="1"/>
</dbReference>